<comment type="function">
    <text evidence="12">This protein is a positive regulator for the phosphate regulon. Transcription of this operon is positively regulated by PhoB and PhoR when phosphate is limited.</text>
</comment>
<dbReference type="PROSITE" id="PS51755">
    <property type="entry name" value="OMPR_PHOB"/>
    <property type="match status" value="1"/>
</dbReference>
<dbReference type="GO" id="GO:0000976">
    <property type="term" value="F:transcription cis-regulatory region binding"/>
    <property type="evidence" value="ECO:0007669"/>
    <property type="project" value="TreeGrafter"/>
</dbReference>
<feature type="domain" description="OmpR/PhoB-type" evidence="16">
    <location>
        <begin position="129"/>
        <end position="227"/>
    </location>
</feature>
<dbReference type="GO" id="GO:0000156">
    <property type="term" value="F:phosphorelay response regulator activity"/>
    <property type="evidence" value="ECO:0007669"/>
    <property type="project" value="InterPro"/>
</dbReference>
<evidence type="ECO:0000256" key="1">
    <source>
        <dbReference type="ARBA" id="ARBA00004496"/>
    </source>
</evidence>
<keyword evidence="10" id="KW-0010">Activator</keyword>
<evidence type="ECO:0000259" key="15">
    <source>
        <dbReference type="PROSITE" id="PS50110"/>
    </source>
</evidence>
<dbReference type="Gene3D" id="1.10.10.10">
    <property type="entry name" value="Winged helix-like DNA-binding domain superfamily/Winged helix DNA-binding domain"/>
    <property type="match status" value="1"/>
</dbReference>
<dbReference type="NCBIfam" id="TIGR02154">
    <property type="entry name" value="PhoB"/>
    <property type="match status" value="1"/>
</dbReference>
<keyword evidence="3" id="KW-0813">Transport</keyword>
<keyword evidence="7" id="KW-0902">Two-component regulatory system</keyword>
<dbReference type="Gene3D" id="3.40.50.2300">
    <property type="match status" value="1"/>
</dbReference>
<evidence type="ECO:0000259" key="16">
    <source>
        <dbReference type="PROSITE" id="PS51755"/>
    </source>
</evidence>
<dbReference type="EMBL" id="CP124755">
    <property type="protein sequence ID" value="WGZ89426.1"/>
    <property type="molecule type" value="Genomic_DNA"/>
</dbReference>
<evidence type="ECO:0000313" key="17">
    <source>
        <dbReference type="EMBL" id="WGZ89426.1"/>
    </source>
</evidence>
<dbReference type="Pfam" id="PF00486">
    <property type="entry name" value="Trans_reg_C"/>
    <property type="match status" value="1"/>
</dbReference>
<dbReference type="InterPro" id="IPR011006">
    <property type="entry name" value="CheY-like_superfamily"/>
</dbReference>
<dbReference type="Proteomes" id="UP001300672">
    <property type="component" value="Chromosome"/>
</dbReference>
<sequence length="239" mass="27402">MRTILIVEDEQPIRTLVGIALNRAGFNLLEAGDAYQAKTQLALDLPQLILMDWMLPDMSGLELVQLLKRNPQFQPIPVIMLTAKAEEADKVQCFKAGVDDYLTKPFYPSELIARIEAVLRRTHAPLPSSQAISFDGLQLDPISHRATANQVLLDLGPTEFRLLKFFMQHPERVYSREALLAYVWERGLYVEERTVDVHILRLRKALMPFGYDHYVQTVRGVGYRFSPYPQLMLQQSESM</sequence>
<dbReference type="InterPro" id="IPR001789">
    <property type="entry name" value="Sig_transdc_resp-reg_receiver"/>
</dbReference>
<evidence type="ECO:0000256" key="3">
    <source>
        <dbReference type="ARBA" id="ARBA00022448"/>
    </source>
</evidence>
<dbReference type="InterPro" id="IPR036388">
    <property type="entry name" value="WH-like_DNA-bd_sf"/>
</dbReference>
<accession>A0AA95H7D9</accession>
<dbReference type="InterPro" id="IPR039420">
    <property type="entry name" value="WalR-like"/>
</dbReference>
<keyword evidence="6" id="KW-0592">Phosphate transport</keyword>
<dbReference type="GO" id="GO:0005829">
    <property type="term" value="C:cytosol"/>
    <property type="evidence" value="ECO:0007669"/>
    <property type="project" value="TreeGrafter"/>
</dbReference>
<dbReference type="SUPFAM" id="SSF52172">
    <property type="entry name" value="CheY-like"/>
    <property type="match status" value="1"/>
</dbReference>
<dbReference type="CDD" id="cd00383">
    <property type="entry name" value="trans_reg_C"/>
    <property type="match status" value="1"/>
</dbReference>
<comment type="subcellular location">
    <subcellularLocation>
        <location evidence="1">Cytoplasm</location>
    </subcellularLocation>
</comment>
<keyword evidence="5 13" id="KW-0597">Phosphoprotein</keyword>
<feature type="domain" description="Response regulatory" evidence="15">
    <location>
        <begin position="3"/>
        <end position="119"/>
    </location>
</feature>
<evidence type="ECO:0000256" key="10">
    <source>
        <dbReference type="ARBA" id="ARBA00023159"/>
    </source>
</evidence>
<keyword evidence="4" id="KW-0963">Cytoplasm</keyword>
<keyword evidence="9 14" id="KW-0238">DNA-binding</keyword>
<feature type="DNA-binding region" description="OmpR/PhoB-type" evidence="14">
    <location>
        <begin position="129"/>
        <end position="227"/>
    </location>
</feature>
<evidence type="ECO:0000256" key="11">
    <source>
        <dbReference type="ARBA" id="ARBA00023163"/>
    </source>
</evidence>
<name>A0AA95H7D9_9GAMM</name>
<dbReference type="GO" id="GO:0032993">
    <property type="term" value="C:protein-DNA complex"/>
    <property type="evidence" value="ECO:0007669"/>
    <property type="project" value="TreeGrafter"/>
</dbReference>
<proteinExistence type="predicted"/>
<dbReference type="KEGG" id="tdu:QJT80_07860"/>
<dbReference type="Pfam" id="PF00072">
    <property type="entry name" value="Response_reg"/>
    <property type="match status" value="1"/>
</dbReference>
<dbReference type="PANTHER" id="PTHR48111:SF40">
    <property type="entry name" value="PHOSPHATE REGULON TRANSCRIPTIONAL REGULATORY PROTEIN PHOB"/>
    <property type="match status" value="1"/>
</dbReference>
<keyword evidence="8" id="KW-0805">Transcription regulation</keyword>
<dbReference type="PROSITE" id="PS50110">
    <property type="entry name" value="RESPONSE_REGULATORY"/>
    <property type="match status" value="1"/>
</dbReference>
<feature type="modified residue" description="4-aspartylphosphate" evidence="13">
    <location>
        <position position="52"/>
    </location>
</feature>
<evidence type="ECO:0000256" key="6">
    <source>
        <dbReference type="ARBA" id="ARBA00022592"/>
    </source>
</evidence>
<dbReference type="SMART" id="SM00448">
    <property type="entry name" value="REC"/>
    <property type="match status" value="1"/>
</dbReference>
<dbReference type="CDD" id="cd17618">
    <property type="entry name" value="REC_OmpR_PhoB"/>
    <property type="match status" value="1"/>
</dbReference>
<dbReference type="InterPro" id="IPR011879">
    <property type="entry name" value="Sig_transdc_resp-reg_PhoB"/>
</dbReference>
<dbReference type="AlphaFoldDB" id="A0AA95H7D9"/>
<evidence type="ECO:0000256" key="7">
    <source>
        <dbReference type="ARBA" id="ARBA00023012"/>
    </source>
</evidence>
<evidence type="ECO:0000256" key="12">
    <source>
        <dbReference type="ARBA" id="ARBA00024735"/>
    </source>
</evidence>
<reference evidence="17" key="2">
    <citation type="submission" date="2023-04" db="EMBL/GenBank/DDBJ databases">
        <authorList>
            <person name="Beletskiy A.V."/>
            <person name="Mardanov A.V."/>
            <person name="Ravin N.V."/>
        </authorList>
    </citation>
    <scope>NUCLEOTIDE SEQUENCE</scope>
    <source>
        <strain evidence="17">GKL-01</strain>
    </source>
</reference>
<dbReference type="SMART" id="SM00862">
    <property type="entry name" value="Trans_reg_C"/>
    <property type="match status" value="1"/>
</dbReference>
<evidence type="ECO:0000256" key="2">
    <source>
        <dbReference type="ARBA" id="ARBA00013332"/>
    </source>
</evidence>
<dbReference type="PANTHER" id="PTHR48111">
    <property type="entry name" value="REGULATOR OF RPOS"/>
    <property type="match status" value="1"/>
</dbReference>
<reference evidence="17" key="1">
    <citation type="journal article" date="2023" name="Int. J. Mol. Sci.">
        <title>Metagenomics Revealed a New Genus 'Candidatus Thiocaldithrix dubininis' gen. nov., sp. nov. and a New Species 'Candidatus Thiothrix putei' sp. nov. in the Family Thiotrichaceae, Some Members of Which Have Traits of Both Na+- and H+-Motive Energetics.</title>
        <authorList>
            <person name="Ravin N.V."/>
            <person name="Muntyan M.S."/>
            <person name="Smolyakov D.D."/>
            <person name="Rudenko T.S."/>
            <person name="Beletsky A.V."/>
            <person name="Mardanov A.V."/>
            <person name="Grabovich M.Y."/>
        </authorList>
    </citation>
    <scope>NUCLEOTIDE SEQUENCE</scope>
    <source>
        <strain evidence="17">GKL-01</strain>
    </source>
</reference>
<protein>
    <recommendedName>
        <fullName evidence="2">Phosphate regulon transcriptional regulatory protein PhoB</fullName>
    </recommendedName>
</protein>
<evidence type="ECO:0000256" key="5">
    <source>
        <dbReference type="ARBA" id="ARBA00022553"/>
    </source>
</evidence>
<dbReference type="GO" id="GO:0006355">
    <property type="term" value="P:regulation of DNA-templated transcription"/>
    <property type="evidence" value="ECO:0007669"/>
    <property type="project" value="InterPro"/>
</dbReference>
<evidence type="ECO:0000256" key="4">
    <source>
        <dbReference type="ARBA" id="ARBA00022490"/>
    </source>
</evidence>
<evidence type="ECO:0000256" key="14">
    <source>
        <dbReference type="PROSITE-ProRule" id="PRU01091"/>
    </source>
</evidence>
<dbReference type="FunFam" id="1.10.10.10:FF:000011">
    <property type="entry name" value="Phosphate regulon transcriptional regulator PhoB"/>
    <property type="match status" value="1"/>
</dbReference>
<dbReference type="InterPro" id="IPR001867">
    <property type="entry name" value="OmpR/PhoB-type_DNA-bd"/>
</dbReference>
<dbReference type="GO" id="GO:0006817">
    <property type="term" value="P:phosphate ion transport"/>
    <property type="evidence" value="ECO:0007669"/>
    <property type="project" value="UniProtKB-KW"/>
</dbReference>
<evidence type="ECO:0000256" key="13">
    <source>
        <dbReference type="PROSITE-ProRule" id="PRU00169"/>
    </source>
</evidence>
<gene>
    <name evidence="17" type="primary">phoB</name>
    <name evidence="17" type="ORF">QJT80_07860</name>
</gene>
<keyword evidence="11" id="KW-0804">Transcription</keyword>
<organism evidence="17">
    <name type="scientific">Candidatus Thiocaldithrix dubininis</name>
    <dbReference type="NCBI Taxonomy" id="3080823"/>
    <lineage>
        <taxon>Bacteria</taxon>
        <taxon>Pseudomonadati</taxon>
        <taxon>Pseudomonadota</taxon>
        <taxon>Gammaproteobacteria</taxon>
        <taxon>Thiotrichales</taxon>
        <taxon>Thiotrichaceae</taxon>
        <taxon>Candidatus Thiocaldithrix</taxon>
    </lineage>
</organism>
<evidence type="ECO:0000256" key="8">
    <source>
        <dbReference type="ARBA" id="ARBA00023015"/>
    </source>
</evidence>
<evidence type="ECO:0000256" key="9">
    <source>
        <dbReference type="ARBA" id="ARBA00023125"/>
    </source>
</evidence>